<protein>
    <submittedName>
        <fullName evidence="3">ABC transporter substrate-binding protein</fullName>
    </submittedName>
</protein>
<keyword evidence="4" id="KW-1185">Reference proteome</keyword>
<evidence type="ECO:0000313" key="5">
    <source>
        <dbReference type="Proteomes" id="UP000474054"/>
    </source>
</evidence>
<dbReference type="PROSITE" id="PS50983">
    <property type="entry name" value="FE_B12_PBP"/>
    <property type="match status" value="1"/>
</dbReference>
<dbReference type="Proteomes" id="UP000426328">
    <property type="component" value="Chromosome"/>
</dbReference>
<dbReference type="InterPro" id="IPR050902">
    <property type="entry name" value="ABC_Transporter_SBP"/>
</dbReference>
<dbReference type="EMBL" id="WHYS01000001">
    <property type="protein sequence ID" value="MQL54464.1"/>
    <property type="molecule type" value="Genomic_DNA"/>
</dbReference>
<dbReference type="KEGG" id="aamb:D1866_10085"/>
<gene>
    <name evidence="3" type="ORF">D1866_10085</name>
    <name evidence="2" type="ORF">GFB69_01525</name>
</gene>
<dbReference type="AlphaFoldDB" id="A0A650CYN7"/>
<dbReference type="InterPro" id="IPR002491">
    <property type="entry name" value="ABC_transptr_periplasmic_BD"/>
</dbReference>
<dbReference type="CDD" id="cd01143">
    <property type="entry name" value="YvrC"/>
    <property type="match status" value="1"/>
</dbReference>
<dbReference type="SUPFAM" id="SSF53807">
    <property type="entry name" value="Helical backbone' metal receptor"/>
    <property type="match status" value="1"/>
</dbReference>
<organism evidence="3 4">
    <name type="scientific">Acidianus ambivalens</name>
    <name type="common">Desulfurolobus ambivalens</name>
    <dbReference type="NCBI Taxonomy" id="2283"/>
    <lineage>
        <taxon>Archaea</taxon>
        <taxon>Thermoproteota</taxon>
        <taxon>Thermoprotei</taxon>
        <taxon>Sulfolobales</taxon>
        <taxon>Sulfolobaceae</taxon>
        <taxon>Acidianus</taxon>
    </lineage>
</organism>
<sequence length="268" mass="30757">MKIYNPVLDDYVEIKRPLKNIVSLDPATTETLFFLGLGDKIIATDAFSYRPEEARKLPKIGSYTHVKLDFLEENKPDLIFSTMGAQKDLTKKLINMGFTVYPMQVATSVSKIIDNVIIIAEVVDRKNEGRELVNKLRKKITENYNPGNTKVYVEFDLGGPITMGFPSHVSDAISIVGGKNIFDDKDEAYFIPDDKEILSRNPDLFIYEPKRLTDYEKERFLKKMEERGLQKFRDRLVFTKGDYLAHMGPSFILDSIPWLRSLLTSSNR</sequence>
<evidence type="ECO:0000259" key="1">
    <source>
        <dbReference type="PROSITE" id="PS50983"/>
    </source>
</evidence>
<dbReference type="Proteomes" id="UP000474054">
    <property type="component" value="Unassembled WGS sequence"/>
</dbReference>
<dbReference type="EMBL" id="CP045482">
    <property type="protein sequence ID" value="QGR22916.1"/>
    <property type="molecule type" value="Genomic_DNA"/>
</dbReference>
<proteinExistence type="predicted"/>
<dbReference type="Gene3D" id="3.40.50.1980">
    <property type="entry name" value="Nitrogenase molybdenum iron protein domain"/>
    <property type="match status" value="2"/>
</dbReference>
<accession>A0A650CYN7</accession>
<evidence type="ECO:0000313" key="2">
    <source>
        <dbReference type="EMBL" id="MQL54464.1"/>
    </source>
</evidence>
<evidence type="ECO:0000313" key="4">
    <source>
        <dbReference type="Proteomes" id="UP000426328"/>
    </source>
</evidence>
<name>A0A650CYN7_ACIAM</name>
<dbReference type="Pfam" id="PF01497">
    <property type="entry name" value="Peripla_BP_2"/>
    <property type="match status" value="1"/>
</dbReference>
<dbReference type="PANTHER" id="PTHR30535">
    <property type="entry name" value="VITAMIN B12-BINDING PROTEIN"/>
    <property type="match status" value="1"/>
</dbReference>
<reference evidence="2 5" key="1">
    <citation type="submission" date="2019-10" db="EMBL/GenBank/DDBJ databases">
        <title>Comparative genomics of sulfur disproportionating microorganisms.</title>
        <authorList>
            <person name="Ward L.M."/>
            <person name="Bertran E."/>
            <person name="Johnston D."/>
        </authorList>
    </citation>
    <scope>NUCLEOTIDE SEQUENCE [LARGE SCALE GENOMIC DNA]</scope>
    <source>
        <strain evidence="2 5">DSM 3772</strain>
    </source>
</reference>
<feature type="domain" description="Fe/B12 periplasmic-binding" evidence="1">
    <location>
        <begin position="20"/>
        <end position="267"/>
    </location>
</feature>
<evidence type="ECO:0000313" key="3">
    <source>
        <dbReference type="EMBL" id="QGR22916.1"/>
    </source>
</evidence>
<reference evidence="3 4" key="2">
    <citation type="submission" date="2019-10" db="EMBL/GenBank/DDBJ databases">
        <title>Genome Sequences from Six Type Strain Members of the Archaeal Family Sulfolobaceae: Acidianus ambivalens, Acidianus infernus, Metallosphaera prunae, Stygiolobus azoricus, Sulfolobus metallicus, and Sulfurisphaera ohwakuensis.</title>
        <authorList>
            <person name="Counts J.A."/>
            <person name="Kelly R.M."/>
        </authorList>
    </citation>
    <scope>NUCLEOTIDE SEQUENCE [LARGE SCALE GENOMIC DNA]</scope>
    <source>
        <strain evidence="3 4">LEI 10</strain>
    </source>
</reference>
<dbReference type="PANTHER" id="PTHR30535:SF34">
    <property type="entry name" value="MOLYBDATE-BINDING PROTEIN MOLA"/>
    <property type="match status" value="1"/>
</dbReference>